<dbReference type="InterPro" id="IPR007259">
    <property type="entry name" value="GCP"/>
</dbReference>
<evidence type="ECO:0000259" key="7">
    <source>
        <dbReference type="Pfam" id="PF17681"/>
    </source>
</evidence>
<comment type="subcellular location">
    <subcellularLocation>
        <location evidence="5">Cytoplasm</location>
        <location evidence="5">Cytoskeleton</location>
        <location evidence="5">Microtubule organizing center</location>
    </subcellularLocation>
</comment>
<dbReference type="InterPro" id="IPR042241">
    <property type="entry name" value="GCP_C_sf"/>
</dbReference>
<accession>A0AAD6HNV6</accession>
<dbReference type="InterPro" id="IPR041470">
    <property type="entry name" value="GCP_N"/>
</dbReference>
<dbReference type="PANTHER" id="PTHR19302">
    <property type="entry name" value="GAMMA TUBULIN COMPLEX PROTEIN"/>
    <property type="match status" value="1"/>
</dbReference>
<proteinExistence type="inferred from homology"/>
<evidence type="ECO:0000256" key="4">
    <source>
        <dbReference type="ARBA" id="ARBA00023212"/>
    </source>
</evidence>
<evidence type="ECO:0000313" key="9">
    <source>
        <dbReference type="Proteomes" id="UP001215712"/>
    </source>
</evidence>
<evidence type="ECO:0000256" key="3">
    <source>
        <dbReference type="ARBA" id="ARBA00022701"/>
    </source>
</evidence>
<evidence type="ECO:0000256" key="5">
    <source>
        <dbReference type="RuleBase" id="RU363050"/>
    </source>
</evidence>
<dbReference type="GO" id="GO:0043015">
    <property type="term" value="F:gamma-tubulin binding"/>
    <property type="evidence" value="ECO:0007669"/>
    <property type="project" value="InterPro"/>
</dbReference>
<dbReference type="GO" id="GO:0000930">
    <property type="term" value="C:gamma-tubulin complex"/>
    <property type="evidence" value="ECO:0007669"/>
    <property type="project" value="UniProtKB-ARBA"/>
</dbReference>
<dbReference type="Gene3D" id="1.20.120.1900">
    <property type="entry name" value="Gamma-tubulin complex, C-terminal domain"/>
    <property type="match status" value="1"/>
</dbReference>
<keyword evidence="2 5" id="KW-0963">Cytoplasm</keyword>
<dbReference type="PANTHER" id="PTHR19302:SF70">
    <property type="entry name" value="GAMMA-TUBULIN COMPLEX COMPONENT 6"/>
    <property type="match status" value="1"/>
</dbReference>
<protein>
    <recommendedName>
        <fullName evidence="5">Spindle pole body component</fullName>
    </recommendedName>
</protein>
<evidence type="ECO:0000259" key="6">
    <source>
        <dbReference type="Pfam" id="PF04130"/>
    </source>
</evidence>
<dbReference type="GO" id="GO:0031122">
    <property type="term" value="P:cytoplasmic microtubule organization"/>
    <property type="evidence" value="ECO:0007669"/>
    <property type="project" value="TreeGrafter"/>
</dbReference>
<dbReference type="GO" id="GO:0051225">
    <property type="term" value="P:spindle assembly"/>
    <property type="evidence" value="ECO:0007669"/>
    <property type="project" value="TreeGrafter"/>
</dbReference>
<dbReference type="GO" id="GO:0051321">
    <property type="term" value="P:meiotic cell cycle"/>
    <property type="evidence" value="ECO:0007669"/>
    <property type="project" value="TreeGrafter"/>
</dbReference>
<keyword evidence="3 5" id="KW-0493">Microtubule</keyword>
<evidence type="ECO:0000256" key="1">
    <source>
        <dbReference type="ARBA" id="ARBA00010337"/>
    </source>
</evidence>
<feature type="domain" description="Gamma tubulin complex component protein N-terminal" evidence="7">
    <location>
        <begin position="200"/>
        <end position="610"/>
    </location>
</feature>
<organism evidence="8 9">
    <name type="scientific">Penicillium malachiteum</name>
    <dbReference type="NCBI Taxonomy" id="1324776"/>
    <lineage>
        <taxon>Eukaryota</taxon>
        <taxon>Fungi</taxon>
        <taxon>Dikarya</taxon>
        <taxon>Ascomycota</taxon>
        <taxon>Pezizomycotina</taxon>
        <taxon>Eurotiomycetes</taxon>
        <taxon>Eurotiomycetidae</taxon>
        <taxon>Eurotiales</taxon>
        <taxon>Aspergillaceae</taxon>
        <taxon>Penicillium</taxon>
    </lineage>
</organism>
<keyword evidence="4 5" id="KW-0206">Cytoskeleton</keyword>
<dbReference type="FunFam" id="1.20.120.1900:FF:000013">
    <property type="entry name" value="Spindle pole body component"/>
    <property type="match status" value="1"/>
</dbReference>
<name>A0AAD6HNV6_9EURO</name>
<dbReference type="GO" id="GO:0007020">
    <property type="term" value="P:microtubule nucleation"/>
    <property type="evidence" value="ECO:0007669"/>
    <property type="project" value="InterPro"/>
</dbReference>
<dbReference type="GO" id="GO:0005816">
    <property type="term" value="C:spindle pole body"/>
    <property type="evidence" value="ECO:0007669"/>
    <property type="project" value="UniProtKB-ARBA"/>
</dbReference>
<dbReference type="AlphaFoldDB" id="A0AAD6HNV6"/>
<dbReference type="InterPro" id="IPR040457">
    <property type="entry name" value="GCP_C"/>
</dbReference>
<comment type="caution">
    <text evidence="8">The sequence shown here is derived from an EMBL/GenBank/DDBJ whole genome shotgun (WGS) entry which is preliminary data.</text>
</comment>
<reference evidence="8" key="1">
    <citation type="journal article" date="2023" name="IMA Fungus">
        <title>Comparative genomic study of the Penicillium genus elucidates a diverse pangenome and 15 lateral gene transfer events.</title>
        <authorList>
            <person name="Petersen C."/>
            <person name="Sorensen T."/>
            <person name="Nielsen M.R."/>
            <person name="Sondergaard T.E."/>
            <person name="Sorensen J.L."/>
            <person name="Fitzpatrick D.A."/>
            <person name="Frisvad J.C."/>
            <person name="Nielsen K.L."/>
        </authorList>
    </citation>
    <scope>NUCLEOTIDE SEQUENCE</scope>
    <source>
        <strain evidence="8">IBT 17514</strain>
    </source>
</reference>
<evidence type="ECO:0000256" key="2">
    <source>
        <dbReference type="ARBA" id="ARBA00022490"/>
    </source>
</evidence>
<comment type="similarity">
    <text evidence="1 5">Belongs to the TUBGCP family.</text>
</comment>
<keyword evidence="9" id="KW-1185">Reference proteome</keyword>
<dbReference type="Pfam" id="PF17681">
    <property type="entry name" value="GCP_N_terminal"/>
    <property type="match status" value="1"/>
</dbReference>
<dbReference type="GO" id="GO:0000278">
    <property type="term" value="P:mitotic cell cycle"/>
    <property type="evidence" value="ECO:0007669"/>
    <property type="project" value="TreeGrafter"/>
</dbReference>
<dbReference type="GO" id="GO:0000922">
    <property type="term" value="C:spindle pole"/>
    <property type="evidence" value="ECO:0007669"/>
    <property type="project" value="InterPro"/>
</dbReference>
<dbReference type="Proteomes" id="UP001215712">
    <property type="component" value="Unassembled WGS sequence"/>
</dbReference>
<dbReference type="Pfam" id="PF04130">
    <property type="entry name" value="GCP_C_terminal"/>
    <property type="match status" value="1"/>
</dbReference>
<sequence>MQRGQDSIPNSTRRKHFTPLRFGYGHIMDSGDQESDPFSSASLWRLSRFSVEALRPLDDLPWNAGLPDISESAFTTSFEKFDDIDPIWKLNLSTDIEPPESSVHSSLDASIDAQSCVSVEGIQEKDTDDDIWGLDSLRPDPGSVAPLKSWEKFENRSFQEPVSAYFSESGVGGFDAALADISRKKGLEVSGRAVREAAFVRSLLRLGLGWSSPFFRCNPKTMKLEKNIPDIRVSGVSQSITDTIVEDVLRCGTNMQNVRNFARNVQTKSKDLSSVFTLRGTVAVIIYHFERQIMGHSDSIITMLQAATLFHRCGDLIQALAQIVNATEKASSDAEVISIVMDHAAFLAQKFGWMENLVQEIVVRVTEPWLGFIEGWIGLRPEGPALNDLIVNGKTFIQVEKYDDPIKFRTRPSRIEYAYRGDHMPSFIPHDQAQLIFESGKSLRLLRKSHPHHPIGRHDVLARTGHLHMHCATTWTEIEQIQRKAQEYEANLRAEILRYHKGDSEIQPTDDGSAPSDPAAENNEIVEKAFNLFDIDGDNQTSDSAMYEKTLSENKISDMLQRTRGEMIFSDSETRFGPELASELYLSFAPVIASQAQLIDFSCLHHLFKEHDVRHHLNLQWRFQLLGDGSFASRLSNSLFDPEMESGERKSGVVRSGVHTGLRLGNRDNWPPASSELRLVLIGLLGDCYFSEKEPDPSDKASTQDNELPGGLSFAIRELSSEEIERCRDPNAIEALDFLRLQYKPSETLEALITPRSLSKYDRLFKHSLRLLRMVSVVKGIVRDSTVRDTLAGDTRNVFQKFRIDAQHFVLAISDYCFHVGIGSTWSRFQSTLDKIERCLNRGDIDGTLEAAHSVPRLRDLHEDILDQMLFAFFLSKRHTAAAKLLDNIFSTILAFSPMSKADGSGLRHENEGQVLHLYSMFRKQVSTFVAYLRSLESGKGASKTMVKSAAFFGLRNEPTSVFEHLRVRLEVKDYY</sequence>
<evidence type="ECO:0000313" key="8">
    <source>
        <dbReference type="EMBL" id="KAJ5727879.1"/>
    </source>
</evidence>
<dbReference type="GO" id="GO:0051011">
    <property type="term" value="F:microtubule minus-end binding"/>
    <property type="evidence" value="ECO:0007669"/>
    <property type="project" value="TreeGrafter"/>
</dbReference>
<gene>
    <name evidence="8" type="ORF">N7493_005699</name>
</gene>
<reference evidence="8" key="2">
    <citation type="submission" date="2023-01" db="EMBL/GenBank/DDBJ databases">
        <authorList>
            <person name="Petersen C."/>
        </authorList>
    </citation>
    <scope>NUCLEOTIDE SEQUENCE</scope>
    <source>
        <strain evidence="8">IBT 17514</strain>
    </source>
</reference>
<feature type="domain" description="Gamma tubulin complex component C-terminal" evidence="6">
    <location>
        <begin position="614"/>
        <end position="976"/>
    </location>
</feature>
<dbReference type="GO" id="GO:0005874">
    <property type="term" value="C:microtubule"/>
    <property type="evidence" value="ECO:0007669"/>
    <property type="project" value="UniProtKB-KW"/>
</dbReference>
<dbReference type="EMBL" id="JAQJAN010000006">
    <property type="protein sequence ID" value="KAJ5727879.1"/>
    <property type="molecule type" value="Genomic_DNA"/>
</dbReference>